<evidence type="ECO:0000313" key="1">
    <source>
        <dbReference type="EMBL" id="KIA90515.1"/>
    </source>
</evidence>
<accession>A0A0C1D9E9</accession>
<protein>
    <recommendedName>
        <fullName evidence="3">Apea-like HEPN domain-containing protein</fullName>
    </recommendedName>
</protein>
<dbReference type="Proteomes" id="UP000031473">
    <property type="component" value="Unassembled WGS sequence"/>
</dbReference>
<dbReference type="OrthoDB" id="1260490at2"/>
<comment type="caution">
    <text evidence="1">The sequence shown here is derived from an EMBL/GenBank/DDBJ whole genome shotgun (WGS) entry which is preliminary data.</text>
</comment>
<proteinExistence type="predicted"/>
<sequence length="255" mass="30207">MIENLIPNFPAIYREYSNLFDQVEIRIADEENEAEINNLLSFQNEFNKFDTKLRLGISITEITLDDNFVRRKMGALKDCHLYFYKLTDLWFAYETYFKFYFSALNINLSNRKIIWLDDNTNEMYYNNDNIQTALWDTNNEVIDKFPNVHKRKALKEYLIYCMEGAKGGQKSRLNTIINKISINNELPLLNHSELLTITYSIRNNFVHNGEVTIYPENFSYVLKNRLLQILYKYLVVITVKSASITIEEKLRISIV</sequence>
<dbReference type="STRING" id="266749.SAMN05421876_101307"/>
<name>A0A0C1D9E9_9FLAO</name>
<evidence type="ECO:0000313" key="2">
    <source>
        <dbReference type="Proteomes" id="UP000031473"/>
    </source>
</evidence>
<organism evidence="1 2">
    <name type="scientific">Kaistella jeonii</name>
    <dbReference type="NCBI Taxonomy" id="266749"/>
    <lineage>
        <taxon>Bacteria</taxon>
        <taxon>Pseudomonadati</taxon>
        <taxon>Bacteroidota</taxon>
        <taxon>Flavobacteriia</taxon>
        <taxon>Flavobacteriales</taxon>
        <taxon>Weeksellaceae</taxon>
        <taxon>Chryseobacterium group</taxon>
        <taxon>Kaistella</taxon>
    </lineage>
</organism>
<keyword evidence="2" id="KW-1185">Reference proteome</keyword>
<evidence type="ECO:0008006" key="3">
    <source>
        <dbReference type="Google" id="ProtNLM"/>
    </source>
</evidence>
<dbReference type="AlphaFoldDB" id="A0A0C1D9E9"/>
<dbReference type="RefSeq" id="WP_039347501.1">
    <property type="nucleotide sequence ID" value="NZ_FOLA01000001.1"/>
</dbReference>
<dbReference type="EMBL" id="JSYL01000001">
    <property type="protein sequence ID" value="KIA90515.1"/>
    <property type="molecule type" value="Genomic_DNA"/>
</dbReference>
<reference evidence="1 2" key="1">
    <citation type="submission" date="2014-10" db="EMBL/GenBank/DDBJ databases">
        <title>Kaistella jeonii genome.</title>
        <authorList>
            <person name="Clayton J.T."/>
            <person name="Newman J.D."/>
        </authorList>
    </citation>
    <scope>NUCLEOTIDE SEQUENCE [LARGE SCALE GENOMIC DNA]</scope>
    <source>
        <strain evidence="1 2">DSM 17048</strain>
    </source>
</reference>
<gene>
    <name evidence="1" type="ORF">OA86_01120</name>
</gene>